<keyword evidence="6" id="KW-1185">Reference proteome</keyword>
<feature type="coiled-coil region" evidence="1">
    <location>
        <begin position="567"/>
        <end position="594"/>
    </location>
</feature>
<accession>A0ABS9CBF2</accession>
<evidence type="ECO:0000256" key="1">
    <source>
        <dbReference type="SAM" id="Coils"/>
    </source>
</evidence>
<evidence type="ECO:0000256" key="2">
    <source>
        <dbReference type="SAM" id="MobiDB-lite"/>
    </source>
</evidence>
<comment type="caution">
    <text evidence="5">The sequence shown here is derived from an EMBL/GenBank/DDBJ whole genome shotgun (WGS) entry which is preliminary data.</text>
</comment>
<dbReference type="InterPro" id="IPR027417">
    <property type="entry name" value="P-loop_NTPase"/>
</dbReference>
<dbReference type="Pfam" id="PF20693">
    <property type="entry name" value="YobI-ATPase"/>
    <property type="match status" value="1"/>
</dbReference>
<keyword evidence="3" id="KW-1133">Transmembrane helix</keyword>
<dbReference type="RefSeq" id="WP_235132371.1">
    <property type="nucleotide sequence ID" value="NZ_JACSGT010000002.1"/>
</dbReference>
<reference evidence="5" key="1">
    <citation type="submission" date="2021-08" db="EMBL/GenBank/DDBJ databases">
        <title>Complete genome sequence of Chryseobacterium sp strain PS-8.</title>
        <authorList>
            <person name="Das S.K."/>
        </authorList>
    </citation>
    <scope>NUCLEOTIDE SEQUENCE</scope>
    <source>
        <strain evidence="5">PS-8</strain>
    </source>
</reference>
<dbReference type="Proteomes" id="UP001430374">
    <property type="component" value="Unassembled WGS sequence"/>
</dbReference>
<dbReference type="InterPro" id="IPR048428">
    <property type="entry name" value="YobI-NTPase"/>
</dbReference>
<feature type="compositionally biased region" description="Polar residues" evidence="2">
    <location>
        <begin position="8"/>
        <end position="18"/>
    </location>
</feature>
<dbReference type="EMBL" id="JACSGT010000002">
    <property type="protein sequence ID" value="MCF2221024.1"/>
    <property type="molecule type" value="Genomic_DNA"/>
</dbReference>
<keyword evidence="3" id="KW-0812">Transmembrane</keyword>
<evidence type="ECO:0000259" key="4">
    <source>
        <dbReference type="Pfam" id="PF20693"/>
    </source>
</evidence>
<feature type="transmembrane region" description="Helical" evidence="3">
    <location>
        <begin position="165"/>
        <end position="184"/>
    </location>
</feature>
<keyword evidence="3" id="KW-0472">Membrane</keyword>
<dbReference type="SUPFAM" id="SSF52540">
    <property type="entry name" value="P-loop containing nucleoside triphosphate hydrolases"/>
    <property type="match status" value="1"/>
</dbReference>
<keyword evidence="1" id="KW-0175">Coiled coil</keyword>
<feature type="domain" description="YobI-like P-loop NTPase" evidence="4">
    <location>
        <begin position="63"/>
        <end position="439"/>
    </location>
</feature>
<feature type="region of interest" description="Disordered" evidence="2">
    <location>
        <begin position="1"/>
        <end position="27"/>
    </location>
</feature>
<evidence type="ECO:0000313" key="6">
    <source>
        <dbReference type="Proteomes" id="UP001430374"/>
    </source>
</evidence>
<name>A0ABS9CBF2_9FLAO</name>
<feature type="transmembrane region" description="Helical" evidence="3">
    <location>
        <begin position="204"/>
        <end position="227"/>
    </location>
</feature>
<protein>
    <recommendedName>
        <fullName evidence="4">YobI-like P-loop NTPase domain-containing protein</fullName>
    </recommendedName>
</protein>
<proteinExistence type="predicted"/>
<evidence type="ECO:0000313" key="5">
    <source>
        <dbReference type="EMBL" id="MCF2221024.1"/>
    </source>
</evidence>
<gene>
    <name evidence="5" type="ORF">H9Q08_17195</name>
</gene>
<feature type="coiled-coil region" evidence="1">
    <location>
        <begin position="447"/>
        <end position="474"/>
    </location>
</feature>
<sequence>MKNRDTEYQQSHYTTSEDNPAVPALSQSDLTTINPNEEKNDIHIKLEILSPLDKKDDVRVEKYLNHIKDAVDNEDVKNLALSGVYGSGKSTIIKSFKSKYPSLKVLQISLASFNEEIKYEDFKEQIQLNILQQIIYSQKADKLPESRINRISEIDTWSEGNRKKVLSFLGLLISLYTLLSYYKFQLNPNNWYISKNIENIISDSSWGFLIFVTIFFISVFYAGQLLIKTFVNSKINKISLSGEAELENKNDNKDILNKYIDEIIYFFEKVPIDIVVIEDLDRFNTTEIYRTLREVNFILNNYIENLKSEHLKKITFLYAIKDDLFLNELDRTKFFDLIIPAIPFVNYSNSKNVLNSKLDEIFKNDKIFEKPSKEFINTASTFITDNRTLLNIINEFIIYKEQQKLETEELNPEKLLALIIYKNLRPKDFSRLHNCKSNIDVIMNNKRELIKKNTTELNEKIKEKEKEITKIKNSNIKSIKELNTIFLFYIKEKISNTSAQGLIMDSESETKITFKNILEKPYDLNQLYDENIIYFFNNYPYQQSLNITLDEIDESVGYCYSDKYDLIINKDSKILEIENEIKKIRQELSIFENKALAEILKSKDDLSKDKLKEDFASFYSQSDIQENERAYNDSLLIFLLENGYIDEHYREYISTFQKGGLNETDHEFKINIISKIHDPKPIDYKLNDIDDIVNELPINYFQDSRILNIQMLDFLIANRNEYKEKLNFIFNVISVWNNRRIKEFLILYLKNSENKKLFINEISQNWQDLWVKTSSDSQLIDEDKKLIIFTLFIYGNDKSISTLNKNNSINDYLRNYLDVLLSFEKTEFIDRIKEIFDKKILHTKYESIVTLKQLYPNVYEILYYNNMYEKNINCITDILNNEVENFDFSEFANRNFSYILESNIEPLIKYIVEDDYDSYIKNIYSDLENESQRENEEFILKILNNEKLSLDNKAIFIEKQSNRVSNITELKTTALYDLALSKNKIEANWDNVYQYYYEKDCVFNDELNLFLNIEENYLVLAEEKITDSGIESDVQNQFIFALISNDSLTNISYENIVTHSISKDFSLSEDFDYSTISKDKVEILIKTNAMVTLTEPNFEQIKAVHPNLHIKLLLRSWNEYLSYCEEYEIDVEDKILILGEGNLNDDLKLTVIKNQISINDLKNRNLVIDIVHLILNSRSPLNKSEIINPEKLKVILAHALVTENKIKLINLLSDKISKDDILEVQGFLPEYYQVYPKSQLMLSNNDVNKQYIKLLQNIKIAGEAKTTKNNEIRVWLNDYTK</sequence>
<evidence type="ECO:0000256" key="3">
    <source>
        <dbReference type="SAM" id="Phobius"/>
    </source>
</evidence>
<organism evidence="5 6">
    <name type="scientific">Chryseobacterium indicum</name>
    <dbReference type="NCBI Taxonomy" id="2766954"/>
    <lineage>
        <taxon>Bacteria</taxon>
        <taxon>Pseudomonadati</taxon>
        <taxon>Bacteroidota</taxon>
        <taxon>Flavobacteriia</taxon>
        <taxon>Flavobacteriales</taxon>
        <taxon>Weeksellaceae</taxon>
        <taxon>Chryseobacterium group</taxon>
        <taxon>Chryseobacterium</taxon>
    </lineage>
</organism>